<dbReference type="GeneID" id="5055058"/>
<reference evidence="2 3" key="1">
    <citation type="journal article" date="2020" name="Nat. Commun.">
        <title>The structures of two archaeal type IV pili illuminate evolutionary relationships.</title>
        <authorList>
            <person name="Wang F."/>
            <person name="Baquero D.P."/>
            <person name="Su Z."/>
            <person name="Beltran L.C."/>
            <person name="Prangishvili D."/>
            <person name="Krupovic M."/>
            <person name="Egelman E.H."/>
        </authorList>
    </citation>
    <scope>NUCLEOTIDE SEQUENCE [LARGE SCALE GENOMIC DNA]</scope>
    <source>
        <strain evidence="2 3">2GA</strain>
    </source>
</reference>
<gene>
    <name evidence="2" type="ORF">HC235_03595</name>
</gene>
<dbReference type="PANTHER" id="PTHR21197">
    <property type="entry name" value="UDP-GALACTOPYRANOSE MUTASE"/>
    <property type="match status" value="1"/>
</dbReference>
<organism evidence="2 3">
    <name type="scientific">Pyrobaculum arsenaticum</name>
    <dbReference type="NCBI Taxonomy" id="121277"/>
    <lineage>
        <taxon>Archaea</taxon>
        <taxon>Thermoproteota</taxon>
        <taxon>Thermoprotei</taxon>
        <taxon>Thermoproteales</taxon>
        <taxon>Thermoproteaceae</taxon>
        <taxon>Pyrobaculum</taxon>
    </lineage>
</organism>
<dbReference type="InterPro" id="IPR036188">
    <property type="entry name" value="FAD/NAD-bd_sf"/>
</dbReference>
<accession>A0A7L4P7T0</accession>
<protein>
    <submittedName>
        <fullName evidence="2">NAD(P)/FAD-dependent oxidoreductase</fullName>
    </submittedName>
</protein>
<comment type="caution">
    <text evidence="2">The sequence shown here is derived from an EMBL/GenBank/DDBJ whole genome shotgun (WGS) entry which is preliminary data.</text>
</comment>
<dbReference type="Proteomes" id="UP000554766">
    <property type="component" value="Unassembled WGS sequence"/>
</dbReference>
<dbReference type="GO" id="GO:0050660">
    <property type="term" value="F:flavin adenine dinucleotide binding"/>
    <property type="evidence" value="ECO:0007669"/>
    <property type="project" value="TreeGrafter"/>
</dbReference>
<dbReference type="InterPro" id="IPR002937">
    <property type="entry name" value="Amino_oxidase"/>
</dbReference>
<name>A0A7L4P7T0_9CREN</name>
<dbReference type="PANTHER" id="PTHR21197:SF0">
    <property type="entry name" value="UDP-GALACTOPYRANOSE MUTASE"/>
    <property type="match status" value="1"/>
</dbReference>
<dbReference type="AlphaFoldDB" id="A0A7L4P7T0"/>
<evidence type="ECO:0000313" key="2">
    <source>
        <dbReference type="EMBL" id="NYR15051.1"/>
    </source>
</evidence>
<evidence type="ECO:0000259" key="1">
    <source>
        <dbReference type="Pfam" id="PF01593"/>
    </source>
</evidence>
<dbReference type="Gene3D" id="3.50.50.60">
    <property type="entry name" value="FAD/NAD(P)-binding domain"/>
    <property type="match status" value="1"/>
</dbReference>
<dbReference type="GO" id="GO:0008767">
    <property type="term" value="F:UDP-galactopyranose mutase activity"/>
    <property type="evidence" value="ECO:0007669"/>
    <property type="project" value="TreeGrafter"/>
</dbReference>
<dbReference type="EMBL" id="JAAVJF010000001">
    <property type="protein sequence ID" value="NYR15051.1"/>
    <property type="molecule type" value="Genomic_DNA"/>
</dbReference>
<keyword evidence="3" id="KW-1185">Reference proteome</keyword>
<dbReference type="OMA" id="DGPSWMI"/>
<dbReference type="RefSeq" id="WP_011899886.1">
    <property type="nucleotide sequence ID" value="NZ_JAAVJF010000001.1"/>
</dbReference>
<feature type="domain" description="Amine oxidase" evidence="1">
    <location>
        <begin position="11"/>
        <end position="371"/>
    </location>
</feature>
<dbReference type="Pfam" id="PF01593">
    <property type="entry name" value="Amino_oxidase"/>
    <property type="match status" value="1"/>
</dbReference>
<dbReference type="SUPFAM" id="SSF51905">
    <property type="entry name" value="FAD/NAD(P)-binding domain"/>
    <property type="match status" value="1"/>
</dbReference>
<evidence type="ECO:0000313" key="3">
    <source>
        <dbReference type="Proteomes" id="UP000554766"/>
    </source>
</evidence>
<proteinExistence type="predicted"/>
<sequence>MKVVVLGCGWSGVVAAHSLKSKYPSAGVVCLDRSFDGGLLRTEAVGGYLFDVGGSHVLFSRDPAVVNAITAMGGRWVAKERRAFVLLDGVFIPYPFENGIYVLPPERRARYGLSLIRALMQGDRRPESFKEWILNTFGEEVAKDYLIPYNEKIWKRPLEELSADWVYTPGRLPLPSLEDIVKAVAGLETVGYREQAVFRYPEGGIIAQYRSALRKAEEAGVLLVKEEVKEVKKRTDGFLINGRLRADHIVSTLPLRDLPAMLDPPPPEEVFKAAGRLDYNSVAVVGLGLRAKAPPQHWVYVPDRRVVFHRYAWISNYLPEPPEDRSALIAEITIPPSREVDTEALAAEAVRGLSELGIVREKDVEVVKVWLHKYGYPIYTRTHRQDREAVERYLAEVGIATFGRWGNWHYWNTDAIYKRAMEIRNLVS</sequence>
<dbReference type="GO" id="GO:0005829">
    <property type="term" value="C:cytosol"/>
    <property type="evidence" value="ECO:0007669"/>
    <property type="project" value="TreeGrafter"/>
</dbReference>
<dbReference type="GO" id="GO:0016491">
    <property type="term" value="F:oxidoreductase activity"/>
    <property type="evidence" value="ECO:0007669"/>
    <property type="project" value="InterPro"/>
</dbReference>